<evidence type="ECO:0000313" key="2">
    <source>
        <dbReference type="EMBL" id="MBJ7266356.1"/>
    </source>
</evidence>
<dbReference type="Proteomes" id="UP000621390">
    <property type="component" value="Unassembled WGS sequence"/>
</dbReference>
<feature type="transmembrane region" description="Helical" evidence="1">
    <location>
        <begin position="68"/>
        <end position="94"/>
    </location>
</feature>
<feature type="transmembrane region" description="Helical" evidence="1">
    <location>
        <begin position="25"/>
        <end position="48"/>
    </location>
</feature>
<evidence type="ECO:0000313" key="3">
    <source>
        <dbReference type="EMBL" id="MBJ7316913.1"/>
    </source>
</evidence>
<dbReference type="EMBL" id="JAEMOP010000009">
    <property type="protein sequence ID" value="MBJ7316913.1"/>
    <property type="molecule type" value="Genomic_DNA"/>
</dbReference>
<dbReference type="RefSeq" id="WP_199494073.1">
    <property type="nucleotide sequence ID" value="NZ_JAEMOP010000009.1"/>
</dbReference>
<name>A0A8I1G6T2_9GAMM</name>
<dbReference type="Proteomes" id="UP000655994">
    <property type="component" value="Unassembled WGS sequence"/>
</dbReference>
<accession>A0A8I1G6T2</accession>
<comment type="caution">
    <text evidence="3">The sequence shown here is derived from an EMBL/GenBank/DDBJ whole genome shotgun (WGS) entry which is preliminary data.</text>
</comment>
<evidence type="ECO:0000313" key="5">
    <source>
        <dbReference type="Proteomes" id="UP000655994"/>
    </source>
</evidence>
<keyword evidence="1" id="KW-1133">Transmembrane helix</keyword>
<dbReference type="EMBL" id="JAEMOS010000014">
    <property type="protein sequence ID" value="MBJ7266356.1"/>
    <property type="molecule type" value="Genomic_DNA"/>
</dbReference>
<gene>
    <name evidence="2" type="ORF">JHC10_05280</name>
    <name evidence="3" type="ORF">JHC11_13030</name>
</gene>
<organism evidence="3 4">
    <name type="scientific">Idiomarina abyssalis</name>
    <dbReference type="NCBI Taxonomy" id="86102"/>
    <lineage>
        <taxon>Bacteria</taxon>
        <taxon>Pseudomonadati</taxon>
        <taxon>Pseudomonadota</taxon>
        <taxon>Gammaproteobacteria</taxon>
        <taxon>Alteromonadales</taxon>
        <taxon>Idiomarinaceae</taxon>
        <taxon>Idiomarina</taxon>
    </lineage>
</organism>
<keyword evidence="1" id="KW-0812">Transmembrane</keyword>
<sequence length="120" mass="12996">MFFKVSTSKGVPGFSLFIRLRNVSVSLFVLSLIVVALIGVGYVVQSLIDLSGTKFGVDVQSVELSGGVLVKLFMAGLLSVSVTVMAPFVAYMVFYIMNLWGESILNGALKKRKEVTPLED</sequence>
<dbReference type="AlphaFoldDB" id="A0A8I1G6T2"/>
<protein>
    <submittedName>
        <fullName evidence="3">Uncharacterized protein</fullName>
    </submittedName>
</protein>
<proteinExistence type="predicted"/>
<evidence type="ECO:0000256" key="1">
    <source>
        <dbReference type="SAM" id="Phobius"/>
    </source>
</evidence>
<reference evidence="3 5" key="1">
    <citation type="submission" date="2020-09" db="EMBL/GenBank/DDBJ databases">
        <title>Draft Genomes of Bacterial Isolates from North Pond Shallow Sediments.</title>
        <authorList>
            <person name="Kiel Reese B."/>
            <person name="Mullis M."/>
            <person name="Weisend R.E."/>
        </authorList>
    </citation>
    <scope>NUCLEOTIDE SEQUENCE</scope>
    <source>
        <strain evidence="3">KJE-2</strain>
        <strain evidence="2 5">KJE-3</strain>
    </source>
</reference>
<keyword evidence="5" id="KW-1185">Reference proteome</keyword>
<keyword evidence="1" id="KW-0472">Membrane</keyword>
<evidence type="ECO:0000313" key="4">
    <source>
        <dbReference type="Proteomes" id="UP000621390"/>
    </source>
</evidence>